<dbReference type="Pfam" id="PF04472">
    <property type="entry name" value="SepF"/>
    <property type="match status" value="1"/>
</dbReference>
<comment type="subcellular location">
    <subcellularLocation>
        <location evidence="6">Cytoplasm</location>
    </subcellularLocation>
    <text evidence="6">Localizes to the division site, in a FtsZ-dependent manner.</text>
</comment>
<evidence type="ECO:0000256" key="5">
    <source>
        <dbReference type="ARBA" id="ARBA00044936"/>
    </source>
</evidence>
<evidence type="ECO:0000256" key="7">
    <source>
        <dbReference type="SAM" id="MobiDB-lite"/>
    </source>
</evidence>
<dbReference type="GO" id="GO:0005737">
    <property type="term" value="C:cytoplasm"/>
    <property type="evidence" value="ECO:0007669"/>
    <property type="project" value="UniProtKB-SubCell"/>
</dbReference>
<comment type="function">
    <text evidence="5 6">Cell division protein that is part of the divisome complex and is recruited early to the Z-ring. Probably stimulates Z-ring formation, perhaps through the cross-linking of FtsZ protofilaments. Its function overlaps with FtsA.</text>
</comment>
<keyword evidence="9" id="KW-1185">Reference proteome</keyword>
<accession>A0A2A8D6E2</accession>
<evidence type="ECO:0000256" key="3">
    <source>
        <dbReference type="ARBA" id="ARBA00023210"/>
    </source>
</evidence>
<evidence type="ECO:0000256" key="1">
    <source>
        <dbReference type="ARBA" id="ARBA00022490"/>
    </source>
</evidence>
<organism evidence="8 9">
    <name type="scientific">Rothia dentocariosa</name>
    <dbReference type="NCBI Taxonomy" id="2047"/>
    <lineage>
        <taxon>Bacteria</taxon>
        <taxon>Bacillati</taxon>
        <taxon>Actinomycetota</taxon>
        <taxon>Actinomycetes</taxon>
        <taxon>Micrococcales</taxon>
        <taxon>Micrococcaceae</taxon>
        <taxon>Rothia</taxon>
    </lineage>
</organism>
<keyword evidence="2 6" id="KW-0132">Cell division</keyword>
<gene>
    <name evidence="6" type="primary">sepF</name>
    <name evidence="8" type="ORF">CRM92_00315</name>
</gene>
<dbReference type="Gene3D" id="3.30.110.150">
    <property type="entry name" value="SepF-like protein"/>
    <property type="match status" value="1"/>
</dbReference>
<evidence type="ECO:0000313" key="9">
    <source>
        <dbReference type="Proteomes" id="UP000219947"/>
    </source>
</evidence>
<reference evidence="8" key="1">
    <citation type="submission" date="2017-10" db="EMBL/GenBank/DDBJ databases">
        <title>Kefir isolates.</title>
        <authorList>
            <person name="Kim Y."/>
            <person name="Blasche S."/>
        </authorList>
    </citation>
    <scope>NUCLEOTIDE SEQUENCE [LARGE SCALE GENOMIC DNA]</scope>
    <source>
        <strain evidence="8">OG2-2</strain>
    </source>
</reference>
<keyword evidence="4 6" id="KW-0131">Cell cycle</keyword>
<dbReference type="InterPro" id="IPR038594">
    <property type="entry name" value="SepF-like_sf"/>
</dbReference>
<dbReference type="GO" id="GO:0000917">
    <property type="term" value="P:division septum assembly"/>
    <property type="evidence" value="ECO:0007669"/>
    <property type="project" value="UniProtKB-KW"/>
</dbReference>
<comment type="subunit">
    <text evidence="6">Homodimer. Interacts with FtsZ.</text>
</comment>
<evidence type="ECO:0000256" key="2">
    <source>
        <dbReference type="ARBA" id="ARBA00022618"/>
    </source>
</evidence>
<protein>
    <recommendedName>
        <fullName evidence="6">Cell division protein SepF</fullName>
    </recommendedName>
</protein>
<dbReference type="EMBL" id="PDEV01000001">
    <property type="protein sequence ID" value="PEN16526.1"/>
    <property type="molecule type" value="Genomic_DNA"/>
</dbReference>
<dbReference type="InterPro" id="IPR007561">
    <property type="entry name" value="Cell_div_SepF/SepF-rel"/>
</dbReference>
<evidence type="ECO:0000313" key="8">
    <source>
        <dbReference type="EMBL" id="PEN16526.1"/>
    </source>
</evidence>
<sequence length="276" mass="29787">MAKQGGGKLANSLGSFFGVTRYGSGTEELSEGMQDVHSHDSTDEASIPSAETPAPSPGTRLNALPTPPSANPDTAAMPQATGAAEPLSVESEAIMASSAYQTSAQRQETNQFAATYTPIPHREQKTNREEYQVQNHYETDEYPYPSSGYDQVHELDVNSYGIDEGLGAGYPYEEDEDELRRITTIHPRSYNDAKIIGEAFRENIPVIMNVAEMSDSDAKRLVDFASGLAFGLSGRIERVTGQVFLLTPENLEVLGADTTPAPGAFEAEGPFPFDQG</sequence>
<keyword evidence="3 6" id="KW-0717">Septation</keyword>
<evidence type="ECO:0000256" key="4">
    <source>
        <dbReference type="ARBA" id="ARBA00023306"/>
    </source>
</evidence>
<name>A0A2A8D6E2_9MICC</name>
<comment type="similarity">
    <text evidence="6">Belongs to the SepF family.</text>
</comment>
<evidence type="ECO:0000256" key="6">
    <source>
        <dbReference type="HAMAP-Rule" id="MF_01197"/>
    </source>
</evidence>
<dbReference type="InterPro" id="IPR023052">
    <property type="entry name" value="Cell_div_SepF"/>
</dbReference>
<dbReference type="GO" id="GO:0043093">
    <property type="term" value="P:FtsZ-dependent cytokinesis"/>
    <property type="evidence" value="ECO:0007669"/>
    <property type="project" value="UniProtKB-UniRule"/>
</dbReference>
<dbReference type="PANTHER" id="PTHR35798">
    <property type="entry name" value="CELL DIVISION PROTEIN SEPF"/>
    <property type="match status" value="1"/>
</dbReference>
<comment type="caution">
    <text evidence="8">The sequence shown here is derived from an EMBL/GenBank/DDBJ whole genome shotgun (WGS) entry which is preliminary data.</text>
</comment>
<dbReference type="HAMAP" id="MF_01197">
    <property type="entry name" value="SepF"/>
    <property type="match status" value="1"/>
</dbReference>
<proteinExistence type="inferred from homology"/>
<feature type="region of interest" description="Disordered" evidence="7">
    <location>
        <begin position="1"/>
        <end position="87"/>
    </location>
</feature>
<dbReference type="AlphaFoldDB" id="A0A2A8D6E2"/>
<dbReference type="Proteomes" id="UP000219947">
    <property type="component" value="Unassembled WGS sequence"/>
</dbReference>
<keyword evidence="1 6" id="KW-0963">Cytoplasm</keyword>
<dbReference type="PANTHER" id="PTHR35798:SF1">
    <property type="entry name" value="CELL DIVISION PROTEIN SEPF"/>
    <property type="match status" value="1"/>
</dbReference>